<feature type="region of interest" description="Disordered" evidence="1">
    <location>
        <begin position="51"/>
        <end position="70"/>
    </location>
</feature>
<name>A0ABP8LKR4_9BACT</name>
<comment type="caution">
    <text evidence="2">The sequence shown here is derived from an EMBL/GenBank/DDBJ whole genome shotgun (WGS) entry which is preliminary data.</text>
</comment>
<evidence type="ECO:0000256" key="1">
    <source>
        <dbReference type="SAM" id="MobiDB-lite"/>
    </source>
</evidence>
<protein>
    <submittedName>
        <fullName evidence="2">Uncharacterized protein</fullName>
    </submittedName>
</protein>
<gene>
    <name evidence="2" type="ORF">GCM10023188_19060</name>
</gene>
<accession>A0ABP8LKR4</accession>
<evidence type="ECO:0000313" key="2">
    <source>
        <dbReference type="EMBL" id="GAA4431481.1"/>
    </source>
</evidence>
<organism evidence="2 3">
    <name type="scientific">Pontibacter saemangeumensis</name>
    <dbReference type="NCBI Taxonomy" id="1084525"/>
    <lineage>
        <taxon>Bacteria</taxon>
        <taxon>Pseudomonadati</taxon>
        <taxon>Bacteroidota</taxon>
        <taxon>Cytophagia</taxon>
        <taxon>Cytophagales</taxon>
        <taxon>Hymenobacteraceae</taxon>
        <taxon>Pontibacter</taxon>
    </lineage>
</organism>
<feature type="compositionally biased region" description="Basic and acidic residues" evidence="1">
    <location>
        <begin position="51"/>
        <end position="64"/>
    </location>
</feature>
<sequence length="70" mass="8163">MGLLVNSGHRTATDQRWQALRKKREVHLRKELMHSEGLKIDFPLSNKIEKEPIGAMRGEKDTDPKTTFYK</sequence>
<dbReference type="Proteomes" id="UP001500552">
    <property type="component" value="Unassembled WGS sequence"/>
</dbReference>
<dbReference type="EMBL" id="BAABHC010000010">
    <property type="protein sequence ID" value="GAA4431481.1"/>
    <property type="molecule type" value="Genomic_DNA"/>
</dbReference>
<proteinExistence type="predicted"/>
<reference evidence="3" key="1">
    <citation type="journal article" date="2019" name="Int. J. Syst. Evol. Microbiol.">
        <title>The Global Catalogue of Microorganisms (GCM) 10K type strain sequencing project: providing services to taxonomists for standard genome sequencing and annotation.</title>
        <authorList>
            <consortium name="The Broad Institute Genomics Platform"/>
            <consortium name="The Broad Institute Genome Sequencing Center for Infectious Disease"/>
            <person name="Wu L."/>
            <person name="Ma J."/>
        </authorList>
    </citation>
    <scope>NUCLEOTIDE SEQUENCE [LARGE SCALE GENOMIC DNA]</scope>
    <source>
        <strain evidence="3">JCM 17926</strain>
    </source>
</reference>
<evidence type="ECO:0000313" key="3">
    <source>
        <dbReference type="Proteomes" id="UP001500552"/>
    </source>
</evidence>
<keyword evidence="3" id="KW-1185">Reference proteome</keyword>